<evidence type="ECO:0000313" key="1">
    <source>
        <dbReference type="EMBL" id="SIR48352.1"/>
    </source>
</evidence>
<accession>A0A377GJ16</accession>
<reference evidence="1 3" key="1">
    <citation type="submission" date="2017-01" db="EMBL/GenBank/DDBJ databases">
        <authorList>
            <person name="Varghese N."/>
            <person name="Submissions S."/>
        </authorList>
    </citation>
    <scope>NUCLEOTIDE SEQUENCE [LARGE SCALE GENOMIC DNA]</scope>
    <source>
        <strain evidence="1 3">ATCC 33342</strain>
    </source>
</reference>
<dbReference type="NCBIfam" id="NF043044">
    <property type="entry name" value="T4SS_Ceg14"/>
    <property type="match status" value="1"/>
</dbReference>
<dbReference type="Proteomes" id="UP000186808">
    <property type="component" value="Unassembled WGS sequence"/>
</dbReference>
<proteinExistence type="predicted"/>
<dbReference type="Proteomes" id="UP000254374">
    <property type="component" value="Unassembled WGS sequence"/>
</dbReference>
<evidence type="ECO:0000313" key="2">
    <source>
        <dbReference type="EMBL" id="STO24839.1"/>
    </source>
</evidence>
<dbReference type="AlphaFoldDB" id="A0A377GJ16"/>
<dbReference type="STRING" id="464.Lgor_2423"/>
<name>A0A377GJ16_9GAMM</name>
<evidence type="ECO:0000313" key="4">
    <source>
        <dbReference type="Proteomes" id="UP000254374"/>
    </source>
</evidence>
<organism evidence="2 4">
    <name type="scientific">Fluoribacter gormanii</name>
    <dbReference type="NCBI Taxonomy" id="464"/>
    <lineage>
        <taxon>Bacteria</taxon>
        <taxon>Pseudomonadati</taxon>
        <taxon>Pseudomonadota</taxon>
        <taxon>Gammaproteobacteria</taxon>
        <taxon>Legionellales</taxon>
        <taxon>Legionellaceae</taxon>
        <taxon>Fluoribacter</taxon>
    </lineage>
</organism>
<dbReference type="InterPro" id="IPR049989">
    <property type="entry name" value="T4SS_Ceg14"/>
</dbReference>
<keyword evidence="3" id="KW-1185">Reference proteome</keyword>
<evidence type="ECO:0000313" key="3">
    <source>
        <dbReference type="Proteomes" id="UP000186808"/>
    </source>
</evidence>
<dbReference type="EMBL" id="UGGV01000001">
    <property type="protein sequence ID" value="STO24839.1"/>
    <property type="molecule type" value="Genomic_DNA"/>
</dbReference>
<dbReference type="OrthoDB" id="5634359at2"/>
<protein>
    <submittedName>
        <fullName evidence="2">Uncharacterized protein</fullName>
    </submittedName>
</protein>
<dbReference type="RefSeq" id="WP_058468882.1">
    <property type="nucleotide sequence ID" value="NZ_CAAAIX010000022.1"/>
</dbReference>
<gene>
    <name evidence="2" type="ORF">NCTC11401_01657</name>
    <name evidence="1" type="ORF">SAMN05421777_11353</name>
</gene>
<dbReference type="EMBL" id="FTNL01000013">
    <property type="protein sequence ID" value="SIR48352.1"/>
    <property type="molecule type" value="Genomic_DNA"/>
</dbReference>
<reference evidence="2 4" key="2">
    <citation type="submission" date="2018-06" db="EMBL/GenBank/DDBJ databases">
        <authorList>
            <consortium name="Pathogen Informatics"/>
            <person name="Doyle S."/>
        </authorList>
    </citation>
    <scope>NUCLEOTIDE SEQUENCE [LARGE SCALE GENOMIC DNA]</scope>
    <source>
        <strain evidence="2 4">NCTC11401</strain>
    </source>
</reference>
<sequence>MLSYKDIIALVSKAAQETRERVVSASNKTANLVIKVSENTRTLIIQSADETRIQLEEKLLEKDGLLKKTNKTSASSIISSALVQDTPLQSKNHSLETLFFLISHEINKSDKDRKQHLKAMLFKAILSKNIALFKELMIELDLYDVLSFEHYTNLLDLHIKAPLVILNSPVLGYVQKELAKEEVKPLISLLLNVFQSIPESSNGKPSICLSMRAKKELLPRLLEKTEVQVRISVLSQLTDLSFDSLLPGFRPSIGDKNYIPVLITHKQYLQVVTKGVDQSIFITLTIGYLKSNNLASKQFLQKLSANYLFVDYEACIEAIEQHFQNLALPKELPVGYEKFTRSICQKVRMCDPKENDTRRFFETRLAQYINGVTHSEETISSNNVSDSLNDLFDDTKLRFQTLNATNKILYFFLGPEGIVNSPIEMERKISIFANGYKDKEKYNPEKLEHFMKSCHVYNRRDRVARAKSTGILERKFETSADKVGADTWNSSGGVMRSTSATFYDAQRVPMRNMLVDTSEVSPKKDVEPPQWFWSNNRSRAAYVGSVSGHTCNIVFMLNYYMQENRKDPNLSQDINLFLVQLVAVYAKRGYHGMLEVIDVLHDPVIQEVFKENNVTLDLTKYFSLEPDIGAFLEYAMNDTSIYAQVLASKQHLKKELSIFFTPVVSANKNDEKLEHPEECKISNGKTIR</sequence>